<evidence type="ECO:0000256" key="1">
    <source>
        <dbReference type="ARBA" id="ARBA00010990"/>
    </source>
</evidence>
<reference evidence="4 5" key="1">
    <citation type="submission" date="2018-08" db="EMBL/GenBank/DDBJ databases">
        <title>Chryseobacterium nematophagum: a novel matrix digesting pathogen of nematodes.</title>
        <authorList>
            <person name="Page A."/>
            <person name="Roberts M."/>
            <person name="Felix M.-A."/>
            <person name="Weir W."/>
        </authorList>
    </citation>
    <scope>NUCLEOTIDE SEQUENCE [LARGE SCALE GENOMIC DNA]</scope>
    <source>
        <strain evidence="4 5">JUb129</strain>
    </source>
</reference>
<dbReference type="AlphaFoldDB" id="A0A3M7TEK1"/>
<dbReference type="Proteomes" id="UP000278775">
    <property type="component" value="Unassembled WGS sequence"/>
</dbReference>
<dbReference type="Pfam" id="PF01648">
    <property type="entry name" value="ACPS"/>
    <property type="match status" value="1"/>
</dbReference>
<dbReference type="EMBL" id="QWIU01000002">
    <property type="protein sequence ID" value="RNA61728.1"/>
    <property type="molecule type" value="Genomic_DNA"/>
</dbReference>
<dbReference type="InterPro" id="IPR050559">
    <property type="entry name" value="P-Pant_transferase_sf"/>
</dbReference>
<dbReference type="GO" id="GO:0005829">
    <property type="term" value="C:cytosol"/>
    <property type="evidence" value="ECO:0007669"/>
    <property type="project" value="TreeGrafter"/>
</dbReference>
<dbReference type="PANTHER" id="PTHR12215:SF10">
    <property type="entry name" value="L-AMINOADIPATE-SEMIALDEHYDE DEHYDROGENASE-PHOSPHOPANTETHEINYL TRANSFERASE"/>
    <property type="match status" value="1"/>
</dbReference>
<comment type="caution">
    <text evidence="4">The sequence shown here is derived from an EMBL/GenBank/DDBJ whole genome shotgun (WGS) entry which is preliminary data.</text>
</comment>
<dbReference type="InterPro" id="IPR008278">
    <property type="entry name" value="4-PPantetheinyl_Trfase_dom"/>
</dbReference>
<dbReference type="GO" id="GO:0019878">
    <property type="term" value="P:lysine biosynthetic process via aminoadipic acid"/>
    <property type="evidence" value="ECO:0007669"/>
    <property type="project" value="TreeGrafter"/>
</dbReference>
<keyword evidence="2" id="KW-0808">Transferase</keyword>
<sequence length="197" mass="22933">MIIEAMLYLDDIIENWSNSEIERHLRDVSAERQEKIRSYARPLDRELSLKSYQLLQKGLKCQYGISEPPIFKYNQYKKPSLAQYPNIHFNLSHCEHAAACYIAEHPVGIDVEKIDSFDSDFAQYVLNPKEYEQVKMSENPAVEFTLLWTMKESLIKLIGEGIDNQSLPNILHNRSLYHFESTINKEKGYVVTSCIVK</sequence>
<dbReference type="Gene3D" id="3.90.470.20">
    <property type="entry name" value="4'-phosphopantetheinyl transferase domain"/>
    <property type="match status" value="1"/>
</dbReference>
<gene>
    <name evidence="4" type="ORF">D1631_07190</name>
</gene>
<dbReference type="SUPFAM" id="SSF56214">
    <property type="entry name" value="4'-phosphopantetheinyl transferase"/>
    <property type="match status" value="2"/>
</dbReference>
<protein>
    <recommendedName>
        <fullName evidence="3">4'-phosphopantetheinyl transferase domain-containing protein</fullName>
    </recommendedName>
</protein>
<accession>A0A3M7TEK1</accession>
<dbReference type="GO" id="GO:0000287">
    <property type="term" value="F:magnesium ion binding"/>
    <property type="evidence" value="ECO:0007669"/>
    <property type="project" value="InterPro"/>
</dbReference>
<feature type="domain" description="4'-phosphopantetheinyl transferase" evidence="3">
    <location>
        <begin position="106"/>
        <end position="163"/>
    </location>
</feature>
<organism evidence="4 5">
    <name type="scientific">Chryseobacterium nematophagum</name>
    <dbReference type="NCBI Taxonomy" id="2305228"/>
    <lineage>
        <taxon>Bacteria</taxon>
        <taxon>Pseudomonadati</taxon>
        <taxon>Bacteroidota</taxon>
        <taxon>Flavobacteriia</taxon>
        <taxon>Flavobacteriales</taxon>
        <taxon>Weeksellaceae</taxon>
        <taxon>Chryseobacterium group</taxon>
        <taxon>Chryseobacterium</taxon>
    </lineage>
</organism>
<proteinExistence type="inferred from homology"/>
<dbReference type="GO" id="GO:0008897">
    <property type="term" value="F:holo-[acyl-carrier-protein] synthase activity"/>
    <property type="evidence" value="ECO:0007669"/>
    <property type="project" value="InterPro"/>
</dbReference>
<evidence type="ECO:0000256" key="2">
    <source>
        <dbReference type="ARBA" id="ARBA00022679"/>
    </source>
</evidence>
<dbReference type="InterPro" id="IPR037143">
    <property type="entry name" value="4-PPantetheinyl_Trfase_dom_sf"/>
</dbReference>
<evidence type="ECO:0000313" key="4">
    <source>
        <dbReference type="EMBL" id="RNA61728.1"/>
    </source>
</evidence>
<dbReference type="PANTHER" id="PTHR12215">
    <property type="entry name" value="PHOSPHOPANTETHEINE TRANSFERASE"/>
    <property type="match status" value="1"/>
</dbReference>
<comment type="similarity">
    <text evidence="1">Belongs to the P-Pant transferase superfamily. Gsp/Sfp/HetI/AcpT family.</text>
</comment>
<evidence type="ECO:0000313" key="5">
    <source>
        <dbReference type="Proteomes" id="UP000278775"/>
    </source>
</evidence>
<dbReference type="OrthoDB" id="9808281at2"/>
<evidence type="ECO:0000259" key="3">
    <source>
        <dbReference type="Pfam" id="PF01648"/>
    </source>
</evidence>
<name>A0A3M7TEK1_9FLAO</name>